<protein>
    <submittedName>
        <fullName evidence="1">Uncharacterized protein</fullName>
    </submittedName>
</protein>
<organism evidence="1 2">
    <name type="scientific">Trichodelitschia bisporula</name>
    <dbReference type="NCBI Taxonomy" id="703511"/>
    <lineage>
        <taxon>Eukaryota</taxon>
        <taxon>Fungi</taxon>
        <taxon>Dikarya</taxon>
        <taxon>Ascomycota</taxon>
        <taxon>Pezizomycotina</taxon>
        <taxon>Dothideomycetes</taxon>
        <taxon>Dothideomycetes incertae sedis</taxon>
        <taxon>Phaeotrichales</taxon>
        <taxon>Phaeotrichaceae</taxon>
        <taxon>Trichodelitschia</taxon>
    </lineage>
</organism>
<reference evidence="1" key="1">
    <citation type="journal article" date="2020" name="Stud. Mycol.">
        <title>101 Dothideomycetes genomes: a test case for predicting lifestyles and emergence of pathogens.</title>
        <authorList>
            <person name="Haridas S."/>
            <person name="Albert R."/>
            <person name="Binder M."/>
            <person name="Bloem J."/>
            <person name="Labutti K."/>
            <person name="Salamov A."/>
            <person name="Andreopoulos B."/>
            <person name="Baker S."/>
            <person name="Barry K."/>
            <person name="Bills G."/>
            <person name="Bluhm B."/>
            <person name="Cannon C."/>
            <person name="Castanera R."/>
            <person name="Culley D."/>
            <person name="Daum C."/>
            <person name="Ezra D."/>
            <person name="Gonzalez J."/>
            <person name="Henrissat B."/>
            <person name="Kuo A."/>
            <person name="Liang C."/>
            <person name="Lipzen A."/>
            <person name="Lutzoni F."/>
            <person name="Magnuson J."/>
            <person name="Mondo S."/>
            <person name="Nolan M."/>
            <person name="Ohm R."/>
            <person name="Pangilinan J."/>
            <person name="Park H.-J."/>
            <person name="Ramirez L."/>
            <person name="Alfaro M."/>
            <person name="Sun H."/>
            <person name="Tritt A."/>
            <person name="Yoshinaga Y."/>
            <person name="Zwiers L.-H."/>
            <person name="Turgeon B."/>
            <person name="Goodwin S."/>
            <person name="Spatafora J."/>
            <person name="Crous P."/>
            <person name="Grigoriev I."/>
        </authorList>
    </citation>
    <scope>NUCLEOTIDE SEQUENCE</scope>
    <source>
        <strain evidence="1">CBS 262.69</strain>
    </source>
</reference>
<keyword evidence="2" id="KW-1185">Reference proteome</keyword>
<name>A0A6G1HMN5_9PEZI</name>
<dbReference type="EMBL" id="ML996704">
    <property type="protein sequence ID" value="KAF2397109.1"/>
    <property type="molecule type" value="Genomic_DNA"/>
</dbReference>
<accession>A0A6G1HMN5</accession>
<dbReference type="AlphaFoldDB" id="A0A6G1HMN5"/>
<proteinExistence type="predicted"/>
<gene>
    <name evidence="1" type="ORF">EJ06DRAFT_559235</name>
</gene>
<evidence type="ECO:0000313" key="1">
    <source>
        <dbReference type="EMBL" id="KAF2397109.1"/>
    </source>
</evidence>
<sequence length="102" mass="11245">MPSPGAVNIISTQTLPLEAFSKAAEDNLQILGKPQFMTDSLLIKDYQLGGLNWLNLLYEQKLGGNQGGLRLGLPSRISGTQALDDNERVYLDKLAREELRSD</sequence>
<dbReference type="Proteomes" id="UP000799640">
    <property type="component" value="Unassembled WGS sequence"/>
</dbReference>
<evidence type="ECO:0000313" key="2">
    <source>
        <dbReference type="Proteomes" id="UP000799640"/>
    </source>
</evidence>